<dbReference type="EMBL" id="RBIL01000001">
    <property type="protein sequence ID" value="RKQ93716.1"/>
    <property type="molecule type" value="Genomic_DNA"/>
</dbReference>
<feature type="domain" description="Guanylate cyclase" evidence="2">
    <location>
        <begin position="210"/>
        <end position="318"/>
    </location>
</feature>
<accession>A0A660LHA7</accession>
<dbReference type="SUPFAM" id="SSF55073">
    <property type="entry name" value="Nucleotide cyclase"/>
    <property type="match status" value="1"/>
</dbReference>
<dbReference type="SMART" id="SM00044">
    <property type="entry name" value="CYCc"/>
    <property type="match status" value="1"/>
</dbReference>
<dbReference type="InterPro" id="IPR050697">
    <property type="entry name" value="Adenylyl/Guanylyl_Cyclase_3/4"/>
</dbReference>
<keyword evidence="4" id="KW-1185">Reference proteome</keyword>
<dbReference type="InterPro" id="IPR029787">
    <property type="entry name" value="Nucleotide_cyclase"/>
</dbReference>
<dbReference type="OrthoDB" id="310836at2"/>
<dbReference type="Gene3D" id="3.30.70.1230">
    <property type="entry name" value="Nucleotide cyclase"/>
    <property type="match status" value="1"/>
</dbReference>
<dbReference type="CDD" id="cd07302">
    <property type="entry name" value="CHD"/>
    <property type="match status" value="1"/>
</dbReference>
<sequence>MDWDAEGLLDGLEDDRGREARRRLLDELHEQGMGVEELRRVVAEDKLVLAPVARALSSEPRYTARDIAERANIELEMFTASRRALGLPTPGDDERVYGEKDLEAARLGTAHRQAGFADEDALEVARVLGQGMARYAESTRALVARTFLEPGLDEYELAHRYRVVAEQLMPLAGPWLEHVFALHLQQVLRSDALTQEQRRSGKLDDTQQAVVAFADLVGFTELGEQLPVEELGSVAGRLSHLAAEALEPSVKLVKLIGDAVMLVSSEPEPMLESTLRLVEIAERDENYPPLRAGVACGQAVHRWGDWFGTPVNLASRLTARARPSTVLVSAEVREALEDAPFAFSDAGRKKLKGLSAPVHAFRASRPTHGL</sequence>
<dbReference type="GO" id="GO:0004016">
    <property type="term" value="F:adenylate cyclase activity"/>
    <property type="evidence" value="ECO:0007669"/>
    <property type="project" value="UniProtKB-ARBA"/>
</dbReference>
<dbReference type="AlphaFoldDB" id="A0A660LHA7"/>
<comment type="caution">
    <text evidence="3">The sequence shown here is derived from an EMBL/GenBank/DDBJ whole genome shotgun (WGS) entry which is preliminary data.</text>
</comment>
<evidence type="ECO:0000256" key="1">
    <source>
        <dbReference type="ARBA" id="ARBA00005381"/>
    </source>
</evidence>
<dbReference type="PANTHER" id="PTHR43081">
    <property type="entry name" value="ADENYLATE CYCLASE, TERMINAL-DIFFERENTIATION SPECIFIC-RELATED"/>
    <property type="match status" value="1"/>
</dbReference>
<name>A0A660LHA7_9ACTN</name>
<dbReference type="InterPro" id="IPR001054">
    <property type="entry name" value="A/G_cyclase"/>
</dbReference>
<protein>
    <submittedName>
        <fullName evidence="3">Adenylate cyclase</fullName>
    </submittedName>
</protein>
<proteinExistence type="inferred from homology"/>
<reference evidence="3 4" key="1">
    <citation type="submission" date="2018-10" db="EMBL/GenBank/DDBJ databases">
        <title>Genomic Encyclopedia of Archaeal and Bacterial Type Strains, Phase II (KMG-II): from individual species to whole genera.</title>
        <authorList>
            <person name="Goeker M."/>
        </authorList>
    </citation>
    <scope>NUCLEOTIDE SEQUENCE [LARGE SCALE GENOMIC DNA]</scope>
    <source>
        <strain evidence="3 4">DSM 14954</strain>
    </source>
</reference>
<gene>
    <name evidence="3" type="ORF">C8N24_3587</name>
</gene>
<evidence type="ECO:0000313" key="3">
    <source>
        <dbReference type="EMBL" id="RKQ93716.1"/>
    </source>
</evidence>
<dbReference type="InterPro" id="IPR032026">
    <property type="entry name" value="Ad_Cy_reg"/>
</dbReference>
<comment type="similarity">
    <text evidence="1">Belongs to the adenylyl cyclase class-3 family.</text>
</comment>
<dbReference type="Pfam" id="PF00211">
    <property type="entry name" value="Guanylate_cyc"/>
    <property type="match status" value="1"/>
</dbReference>
<dbReference type="GO" id="GO:0035556">
    <property type="term" value="P:intracellular signal transduction"/>
    <property type="evidence" value="ECO:0007669"/>
    <property type="project" value="InterPro"/>
</dbReference>
<evidence type="ECO:0000259" key="2">
    <source>
        <dbReference type="PROSITE" id="PS50125"/>
    </source>
</evidence>
<dbReference type="Proteomes" id="UP000278962">
    <property type="component" value="Unassembled WGS sequence"/>
</dbReference>
<dbReference type="PROSITE" id="PS50125">
    <property type="entry name" value="GUANYLATE_CYCLASE_2"/>
    <property type="match status" value="1"/>
</dbReference>
<dbReference type="Pfam" id="PF16701">
    <property type="entry name" value="Ad_Cy_reg"/>
    <property type="match status" value="1"/>
</dbReference>
<dbReference type="RefSeq" id="WP_121252091.1">
    <property type="nucleotide sequence ID" value="NZ_RBIL01000001.1"/>
</dbReference>
<dbReference type="GO" id="GO:0006171">
    <property type="term" value="P:cAMP biosynthetic process"/>
    <property type="evidence" value="ECO:0007669"/>
    <property type="project" value="TreeGrafter"/>
</dbReference>
<evidence type="ECO:0000313" key="4">
    <source>
        <dbReference type="Proteomes" id="UP000278962"/>
    </source>
</evidence>
<organism evidence="3 4">
    <name type="scientific">Solirubrobacter pauli</name>
    <dbReference type="NCBI Taxonomy" id="166793"/>
    <lineage>
        <taxon>Bacteria</taxon>
        <taxon>Bacillati</taxon>
        <taxon>Actinomycetota</taxon>
        <taxon>Thermoleophilia</taxon>
        <taxon>Solirubrobacterales</taxon>
        <taxon>Solirubrobacteraceae</taxon>
        <taxon>Solirubrobacter</taxon>
    </lineage>
</organism>
<dbReference type="PANTHER" id="PTHR43081:SF19">
    <property type="entry name" value="PH-SENSITIVE ADENYLATE CYCLASE RV1264"/>
    <property type="match status" value="1"/>
</dbReference>